<dbReference type="EMBL" id="BPLR01020609">
    <property type="protein sequence ID" value="GIX80588.1"/>
    <property type="molecule type" value="Genomic_DNA"/>
</dbReference>
<proteinExistence type="predicted"/>
<protein>
    <submittedName>
        <fullName evidence="1">Uncharacterized protein</fullName>
    </submittedName>
</protein>
<evidence type="ECO:0000313" key="1">
    <source>
        <dbReference type="EMBL" id="GIX80588.1"/>
    </source>
</evidence>
<sequence>MHLYSETCLSNGVICQHKCRPLSKTNCPERLIILKWDGNRGFGQAKFGHRLNFKTIHKFVAHPSLPFQRRLCSTATAAHHAEPCLLPTDSLLHNGRKRVAPMAPSTLNAVFKPPPPPSDVPFHALRAQIRLGFCS</sequence>
<comment type="caution">
    <text evidence="1">The sequence shown here is derived from an EMBL/GenBank/DDBJ whole genome shotgun (WGS) entry which is preliminary data.</text>
</comment>
<accession>A0AAV4N816</accession>
<keyword evidence="2" id="KW-1185">Reference proteome</keyword>
<evidence type="ECO:0000313" key="2">
    <source>
        <dbReference type="Proteomes" id="UP001054945"/>
    </source>
</evidence>
<reference evidence="1 2" key="1">
    <citation type="submission" date="2021-06" db="EMBL/GenBank/DDBJ databases">
        <title>Caerostris extrusa draft genome.</title>
        <authorList>
            <person name="Kono N."/>
            <person name="Arakawa K."/>
        </authorList>
    </citation>
    <scope>NUCLEOTIDE SEQUENCE [LARGE SCALE GENOMIC DNA]</scope>
</reference>
<gene>
    <name evidence="1" type="ORF">CEXT_4251</name>
</gene>
<dbReference type="AlphaFoldDB" id="A0AAV4N816"/>
<dbReference type="Proteomes" id="UP001054945">
    <property type="component" value="Unassembled WGS sequence"/>
</dbReference>
<organism evidence="1 2">
    <name type="scientific">Caerostris extrusa</name>
    <name type="common">Bark spider</name>
    <name type="synonym">Caerostris bankana</name>
    <dbReference type="NCBI Taxonomy" id="172846"/>
    <lineage>
        <taxon>Eukaryota</taxon>
        <taxon>Metazoa</taxon>
        <taxon>Ecdysozoa</taxon>
        <taxon>Arthropoda</taxon>
        <taxon>Chelicerata</taxon>
        <taxon>Arachnida</taxon>
        <taxon>Araneae</taxon>
        <taxon>Araneomorphae</taxon>
        <taxon>Entelegynae</taxon>
        <taxon>Araneoidea</taxon>
        <taxon>Araneidae</taxon>
        <taxon>Caerostris</taxon>
    </lineage>
</organism>
<name>A0AAV4N816_CAEEX</name>